<keyword evidence="3" id="KW-1185">Reference proteome</keyword>
<proteinExistence type="predicted"/>
<dbReference type="InterPro" id="IPR029024">
    <property type="entry name" value="TerB-like"/>
</dbReference>
<dbReference type="SUPFAM" id="SSF158682">
    <property type="entry name" value="TerB-like"/>
    <property type="match status" value="1"/>
</dbReference>
<dbReference type="Pfam" id="PF05099">
    <property type="entry name" value="TerB"/>
    <property type="match status" value="1"/>
</dbReference>
<name>A0A3N6PEV2_9CYAN</name>
<dbReference type="EMBL" id="RCBY01000026">
    <property type="protein sequence ID" value="RQH49135.1"/>
    <property type="molecule type" value="Genomic_DNA"/>
</dbReference>
<dbReference type="CDD" id="cd07176">
    <property type="entry name" value="terB"/>
    <property type="match status" value="1"/>
</dbReference>
<evidence type="ECO:0000313" key="2">
    <source>
        <dbReference type="EMBL" id="RQH49135.1"/>
    </source>
</evidence>
<dbReference type="OrthoDB" id="530988at2"/>
<dbReference type="Gene3D" id="1.10.3680.10">
    <property type="entry name" value="TerB-like"/>
    <property type="match status" value="1"/>
</dbReference>
<dbReference type="AlphaFoldDB" id="A0A3N6PEV2"/>
<evidence type="ECO:0000313" key="3">
    <source>
        <dbReference type="Proteomes" id="UP000269154"/>
    </source>
</evidence>
<feature type="domain" description="Co-chaperone DjlA N-terminal" evidence="1">
    <location>
        <begin position="22"/>
        <end position="133"/>
    </location>
</feature>
<sequence>MGLFDQGTTTIQATDIQLEPAEAFAAIALIAVAADGVITKSESQGINNIFSRMQLFSDYPKERKTEMQDRLLDMIKNQEIKPLFDAAVAKLPKELRETVFAVSTDLVLVDGDLAEEEEQLLNELYNALEISEAVATNIIDVMMIKNKG</sequence>
<accession>A0A3N6PEV2</accession>
<organism evidence="2 3">
    <name type="scientific">Okeania hirsuta</name>
    <dbReference type="NCBI Taxonomy" id="1458930"/>
    <lineage>
        <taxon>Bacteria</taxon>
        <taxon>Bacillati</taxon>
        <taxon>Cyanobacteriota</taxon>
        <taxon>Cyanophyceae</taxon>
        <taxon>Oscillatoriophycideae</taxon>
        <taxon>Oscillatoriales</taxon>
        <taxon>Microcoleaceae</taxon>
        <taxon>Okeania</taxon>
    </lineage>
</organism>
<dbReference type="RefSeq" id="WP_124154419.1">
    <property type="nucleotide sequence ID" value="NZ_CAWOLW010000179.1"/>
</dbReference>
<reference evidence="2 3" key="1">
    <citation type="journal article" date="2018" name="ACS Chem. Biol.">
        <title>Ketoreductase domain dysfunction expands chemodiversity: malyngamide biosynthesis in the cyanobacterium Okeania hirsuta.</title>
        <authorList>
            <person name="Moss N.A."/>
            <person name="Leao T."/>
            <person name="Rankin M."/>
            <person name="McCullough T.M."/>
            <person name="Qu P."/>
            <person name="Korobeynikov A."/>
            <person name="Smith J.L."/>
            <person name="Gerwick L."/>
            <person name="Gerwick W.H."/>
        </authorList>
    </citation>
    <scope>NUCLEOTIDE SEQUENCE [LARGE SCALE GENOMIC DNA]</scope>
    <source>
        <strain evidence="2 3">PAB10Feb10-1</strain>
    </source>
</reference>
<comment type="caution">
    <text evidence="2">The sequence shown here is derived from an EMBL/GenBank/DDBJ whole genome shotgun (WGS) entry which is preliminary data.</text>
</comment>
<dbReference type="InterPro" id="IPR007791">
    <property type="entry name" value="DjlA_N"/>
</dbReference>
<dbReference type="Proteomes" id="UP000269154">
    <property type="component" value="Unassembled WGS sequence"/>
</dbReference>
<gene>
    <name evidence="2" type="ORF">D5R40_07080</name>
</gene>
<evidence type="ECO:0000259" key="1">
    <source>
        <dbReference type="Pfam" id="PF05099"/>
    </source>
</evidence>
<protein>
    <submittedName>
        <fullName evidence="2">Tellurite resistance protein TerB</fullName>
    </submittedName>
</protein>